<reference evidence="2 3" key="1">
    <citation type="journal article" date="2022" name="Allergy">
        <title>Genome assembly and annotation of Periplaneta americana reveal a comprehensive cockroach allergen profile.</title>
        <authorList>
            <person name="Wang L."/>
            <person name="Xiong Q."/>
            <person name="Saelim N."/>
            <person name="Wang L."/>
            <person name="Nong W."/>
            <person name="Wan A.T."/>
            <person name="Shi M."/>
            <person name="Liu X."/>
            <person name="Cao Q."/>
            <person name="Hui J.H.L."/>
            <person name="Sookrung N."/>
            <person name="Leung T.F."/>
            <person name="Tungtrongchitr A."/>
            <person name="Tsui S.K.W."/>
        </authorList>
    </citation>
    <scope>NUCLEOTIDE SEQUENCE [LARGE SCALE GENOMIC DNA]</scope>
    <source>
        <strain evidence="2">PWHHKU_190912</strain>
    </source>
</reference>
<feature type="region of interest" description="Disordered" evidence="1">
    <location>
        <begin position="1"/>
        <end position="26"/>
    </location>
</feature>
<keyword evidence="3" id="KW-1185">Reference proteome</keyword>
<proteinExistence type="predicted"/>
<evidence type="ECO:0000256" key="1">
    <source>
        <dbReference type="SAM" id="MobiDB-lite"/>
    </source>
</evidence>
<protein>
    <submittedName>
        <fullName evidence="2">Uncharacterized protein</fullName>
    </submittedName>
</protein>
<sequence length="140" mass="15167">MAGLCEGGNEPPGSLKASKRPGLPLSDRYSVSFPLTRCLSPGLGTAHASPGQPRDIPMAAHLERSGVGRLKKVRSNNSQEPSVTIVSMRTTEKVFQHNPNQSRTGNMYCSRAFQQTFDTGSERWASRIDATGPEHGSEKQ</sequence>
<name>A0ABQ8SVN5_PERAM</name>
<evidence type="ECO:0000313" key="2">
    <source>
        <dbReference type="EMBL" id="KAJ4438266.1"/>
    </source>
</evidence>
<dbReference type="EMBL" id="JAJSOF020000019">
    <property type="protein sequence ID" value="KAJ4438266.1"/>
    <property type="molecule type" value="Genomic_DNA"/>
</dbReference>
<gene>
    <name evidence="2" type="ORF">ANN_14205</name>
</gene>
<comment type="caution">
    <text evidence="2">The sequence shown here is derived from an EMBL/GenBank/DDBJ whole genome shotgun (WGS) entry which is preliminary data.</text>
</comment>
<feature type="region of interest" description="Disordered" evidence="1">
    <location>
        <begin position="120"/>
        <end position="140"/>
    </location>
</feature>
<accession>A0ABQ8SVN5</accession>
<evidence type="ECO:0000313" key="3">
    <source>
        <dbReference type="Proteomes" id="UP001148838"/>
    </source>
</evidence>
<organism evidence="2 3">
    <name type="scientific">Periplaneta americana</name>
    <name type="common">American cockroach</name>
    <name type="synonym">Blatta americana</name>
    <dbReference type="NCBI Taxonomy" id="6978"/>
    <lineage>
        <taxon>Eukaryota</taxon>
        <taxon>Metazoa</taxon>
        <taxon>Ecdysozoa</taxon>
        <taxon>Arthropoda</taxon>
        <taxon>Hexapoda</taxon>
        <taxon>Insecta</taxon>
        <taxon>Pterygota</taxon>
        <taxon>Neoptera</taxon>
        <taxon>Polyneoptera</taxon>
        <taxon>Dictyoptera</taxon>
        <taxon>Blattodea</taxon>
        <taxon>Blattoidea</taxon>
        <taxon>Blattidae</taxon>
        <taxon>Blattinae</taxon>
        <taxon>Periplaneta</taxon>
    </lineage>
</organism>
<dbReference type="Proteomes" id="UP001148838">
    <property type="component" value="Unassembled WGS sequence"/>
</dbReference>